<evidence type="ECO:0000313" key="1">
    <source>
        <dbReference type="EMBL" id="KAJ9052129.1"/>
    </source>
</evidence>
<evidence type="ECO:0000313" key="2">
    <source>
        <dbReference type="Proteomes" id="UP001165960"/>
    </source>
</evidence>
<comment type="caution">
    <text evidence="1">The sequence shown here is derived from an EMBL/GenBank/DDBJ whole genome shotgun (WGS) entry which is preliminary data.</text>
</comment>
<gene>
    <name evidence="1" type="ORF">DSO57_1037285</name>
</gene>
<name>A0ACC2RPY5_9FUNG</name>
<sequence>MGGAPPTPEGPHFLLLLPPPAPLPLPPPPPTPPPPPPSWPPGAPPIYINPPNLPKTTPFFFFSLLSSWAVVFPHSQY</sequence>
<protein>
    <submittedName>
        <fullName evidence="1">Uncharacterized protein</fullName>
    </submittedName>
</protein>
<proteinExistence type="predicted"/>
<reference evidence="1" key="1">
    <citation type="submission" date="2022-04" db="EMBL/GenBank/DDBJ databases">
        <title>Genome of the entomopathogenic fungus Entomophthora muscae.</title>
        <authorList>
            <person name="Elya C."/>
            <person name="Lovett B.R."/>
            <person name="Lee E."/>
            <person name="Macias A.M."/>
            <person name="Hajek A.E."/>
            <person name="De Bivort B.L."/>
            <person name="Kasson M.T."/>
            <person name="De Fine Licht H.H."/>
            <person name="Stajich J.E."/>
        </authorList>
    </citation>
    <scope>NUCLEOTIDE SEQUENCE</scope>
    <source>
        <strain evidence="1">Berkeley</strain>
    </source>
</reference>
<dbReference type="Proteomes" id="UP001165960">
    <property type="component" value="Unassembled WGS sequence"/>
</dbReference>
<dbReference type="EMBL" id="QTSX02006782">
    <property type="protein sequence ID" value="KAJ9052129.1"/>
    <property type="molecule type" value="Genomic_DNA"/>
</dbReference>
<organism evidence="1 2">
    <name type="scientific">Entomophthora muscae</name>
    <dbReference type="NCBI Taxonomy" id="34485"/>
    <lineage>
        <taxon>Eukaryota</taxon>
        <taxon>Fungi</taxon>
        <taxon>Fungi incertae sedis</taxon>
        <taxon>Zoopagomycota</taxon>
        <taxon>Entomophthoromycotina</taxon>
        <taxon>Entomophthoromycetes</taxon>
        <taxon>Entomophthorales</taxon>
        <taxon>Entomophthoraceae</taxon>
        <taxon>Entomophthora</taxon>
    </lineage>
</organism>
<keyword evidence="2" id="KW-1185">Reference proteome</keyword>
<accession>A0ACC2RPY5</accession>